<dbReference type="AlphaFoldDB" id="A0A1Y5RFL2"/>
<evidence type="ECO:0000256" key="1">
    <source>
        <dbReference type="SAM" id="Phobius"/>
    </source>
</evidence>
<organism evidence="2 3">
    <name type="scientific">Falsiruegeria litorea R37</name>
    <dbReference type="NCBI Taxonomy" id="1200284"/>
    <lineage>
        <taxon>Bacteria</taxon>
        <taxon>Pseudomonadati</taxon>
        <taxon>Pseudomonadota</taxon>
        <taxon>Alphaproteobacteria</taxon>
        <taxon>Rhodobacterales</taxon>
        <taxon>Roseobacteraceae</taxon>
        <taxon>Falsiruegeria</taxon>
    </lineage>
</organism>
<sequence>MLTAKMGASFTKVSAIGGALTLLMDLAQPLWPMALTATFAFFCLTLVALTGTAFKATRGVSSPLSIFFFVMFLLSLGTWMLQSVVPGGTDKGLLASEIPVFSQMQDQMLDIVETNREIARNTAVTAEQTTRIAESNEEIVAVTKRETSDNPKKELSNRGFGWNEQAFWDAVTSDGFEEVRLFQAGGMDFADNSRMYKMADTSPEMAALLTEIYRPLPPKFCHLFHKVRPGMWEFVYDYLNRHRSPQEYLYPLTKSCSDGLFLTHLDEVIDGNVFAEMSEHDLDWVRIQAKRSRELYGEEWLDADYVHEIRNVLRGM</sequence>
<gene>
    <name evidence="2" type="ORF">TRL7639_00239</name>
</gene>
<keyword evidence="1" id="KW-1133">Transmembrane helix</keyword>
<keyword evidence="1" id="KW-0472">Membrane</keyword>
<dbReference type="OrthoDB" id="7055795at2"/>
<feature type="transmembrane region" description="Helical" evidence="1">
    <location>
        <begin position="37"/>
        <end position="54"/>
    </location>
</feature>
<name>A0A1Y5RFL2_9RHOB</name>
<keyword evidence="3" id="KW-1185">Reference proteome</keyword>
<evidence type="ECO:0000313" key="2">
    <source>
        <dbReference type="EMBL" id="SLN15068.1"/>
    </source>
</evidence>
<dbReference type="RefSeq" id="WP_085793988.1">
    <property type="nucleotide sequence ID" value="NZ_FWFO01000001.1"/>
</dbReference>
<evidence type="ECO:0000313" key="3">
    <source>
        <dbReference type="Proteomes" id="UP000193077"/>
    </source>
</evidence>
<reference evidence="2 3" key="1">
    <citation type="submission" date="2017-03" db="EMBL/GenBank/DDBJ databases">
        <authorList>
            <person name="Afonso C.L."/>
            <person name="Miller P.J."/>
            <person name="Scott M.A."/>
            <person name="Spackman E."/>
            <person name="Goraichik I."/>
            <person name="Dimitrov K.M."/>
            <person name="Suarez D.L."/>
            <person name="Swayne D.E."/>
        </authorList>
    </citation>
    <scope>NUCLEOTIDE SEQUENCE [LARGE SCALE GENOMIC DNA]</scope>
    <source>
        <strain evidence="2 3">CECT 7639</strain>
    </source>
</reference>
<proteinExistence type="predicted"/>
<dbReference type="EMBL" id="FWFO01000001">
    <property type="protein sequence ID" value="SLN15068.1"/>
    <property type="molecule type" value="Genomic_DNA"/>
</dbReference>
<dbReference type="Proteomes" id="UP000193077">
    <property type="component" value="Unassembled WGS sequence"/>
</dbReference>
<protein>
    <submittedName>
        <fullName evidence="2">Uncharacterized protein</fullName>
    </submittedName>
</protein>
<accession>A0A1Y5RFL2</accession>
<feature type="transmembrane region" description="Helical" evidence="1">
    <location>
        <begin position="66"/>
        <end position="85"/>
    </location>
</feature>
<keyword evidence="1" id="KW-0812">Transmembrane</keyword>